<evidence type="ECO:0000259" key="9">
    <source>
        <dbReference type="PROSITE" id="PS50928"/>
    </source>
</evidence>
<organism evidence="10 11">
    <name type="scientific">Aliarcobacter skirrowii</name>
    <dbReference type="NCBI Taxonomy" id="28200"/>
    <lineage>
        <taxon>Bacteria</taxon>
        <taxon>Pseudomonadati</taxon>
        <taxon>Campylobacterota</taxon>
        <taxon>Epsilonproteobacteria</taxon>
        <taxon>Campylobacterales</taxon>
        <taxon>Arcobacteraceae</taxon>
        <taxon>Aliarcobacter</taxon>
    </lineage>
</organism>
<feature type="domain" description="ABC transmembrane type-1" evidence="9">
    <location>
        <begin position="318"/>
        <end position="514"/>
    </location>
</feature>
<sequence length="523" mass="58911">MEIKSLKKYLAPILGLSISFPIIILIVYFFINSSFSKTFLEDGYIYEYSKNSTILLIGTLFGVLILGTITSYLSARFTYFGSKFFALCFVLPLAYPAYILGYTYVGFFEYRGIFSQIFANPALKVDILNMYGAIFIFSIAMFPYVYIMARVSFGSISKSIFELVSLQKISSTKAFFKIYLPLAYPALFGGALLALMETLSDYGTVLYFGVETFSVGIFKSWFGLDDLVGAINVAIVLLIFVFSLLLVEYNIRKKLRFSSSTNSSEKVSKIELKGKENFFAFLISFIVALITLFIPTSILIYWAFLDIFTLDFTAFEYLFNTLSLNIASSLFIISLAFLIVYFLRFFPTKISYATHKLSMLGYSIPGAVVAVGLLIISNFIDRSLGVIFFGGSFIVLIFAYTTRYFAASVGSVENGFSKIPSSIDDVSRIFCENEAKSIFKIYLPILKPYLLSGFLILYIDIAKELPATLILRPFNFDTLAVRIYELASNEMLYKTGFPSLILVTTTAIAVIFLAYKPKRRKTK</sequence>
<dbReference type="RefSeq" id="WP_109065390.1">
    <property type="nucleotide sequence ID" value="NZ_QEYG01000005.1"/>
</dbReference>
<feature type="domain" description="ABC transmembrane type-1" evidence="9">
    <location>
        <begin position="49"/>
        <end position="246"/>
    </location>
</feature>
<proteinExistence type="predicted"/>
<feature type="transmembrane region" description="Helical" evidence="8">
    <location>
        <begin position="227"/>
        <end position="247"/>
    </location>
</feature>
<keyword evidence="2" id="KW-0813">Transport</keyword>
<evidence type="ECO:0000256" key="2">
    <source>
        <dbReference type="ARBA" id="ARBA00022448"/>
    </source>
</evidence>
<evidence type="ECO:0000256" key="5">
    <source>
        <dbReference type="ARBA" id="ARBA00022692"/>
    </source>
</evidence>
<evidence type="ECO:0000256" key="8">
    <source>
        <dbReference type="SAM" id="Phobius"/>
    </source>
</evidence>
<keyword evidence="5 8" id="KW-0812">Transmembrane</keyword>
<evidence type="ECO:0000256" key="1">
    <source>
        <dbReference type="ARBA" id="ARBA00004429"/>
    </source>
</evidence>
<comment type="subcellular location">
    <subcellularLocation>
        <location evidence="1">Cell inner membrane</location>
        <topology evidence="1">Multi-pass membrane protein</topology>
    </subcellularLocation>
</comment>
<feature type="transmembrane region" description="Helical" evidence="8">
    <location>
        <begin position="84"/>
        <end position="107"/>
    </location>
</feature>
<dbReference type="PANTHER" id="PTHR43357">
    <property type="entry name" value="INNER MEMBRANE ABC TRANSPORTER PERMEASE PROTEIN YDCV"/>
    <property type="match status" value="1"/>
</dbReference>
<dbReference type="Gene3D" id="1.10.3720.10">
    <property type="entry name" value="MetI-like"/>
    <property type="match status" value="2"/>
</dbReference>
<dbReference type="InterPro" id="IPR000515">
    <property type="entry name" value="MetI-like"/>
</dbReference>
<dbReference type="Proteomes" id="UP000245014">
    <property type="component" value="Unassembled WGS sequence"/>
</dbReference>
<dbReference type="CDD" id="cd06261">
    <property type="entry name" value="TM_PBP2"/>
    <property type="match status" value="2"/>
</dbReference>
<accession>A0A2U2C1T2</accession>
<gene>
    <name evidence="10" type="ORF">DF188_03990</name>
</gene>
<dbReference type="PROSITE" id="PS50928">
    <property type="entry name" value="ABC_TM1"/>
    <property type="match status" value="2"/>
</dbReference>
<feature type="transmembrane region" description="Helical" evidence="8">
    <location>
        <begin position="324"/>
        <end position="347"/>
    </location>
</feature>
<name>A0A2U2C1T2_9BACT</name>
<feature type="transmembrane region" description="Helical" evidence="8">
    <location>
        <begin position="9"/>
        <end position="31"/>
    </location>
</feature>
<dbReference type="InterPro" id="IPR035906">
    <property type="entry name" value="MetI-like_sf"/>
</dbReference>
<feature type="transmembrane region" description="Helical" evidence="8">
    <location>
        <begin position="359"/>
        <end position="380"/>
    </location>
</feature>
<keyword evidence="6 8" id="KW-1133">Transmembrane helix</keyword>
<evidence type="ECO:0000256" key="3">
    <source>
        <dbReference type="ARBA" id="ARBA00022475"/>
    </source>
</evidence>
<evidence type="ECO:0000313" key="11">
    <source>
        <dbReference type="Proteomes" id="UP000245014"/>
    </source>
</evidence>
<comment type="caution">
    <text evidence="10">The sequence shown here is derived from an EMBL/GenBank/DDBJ whole genome shotgun (WGS) entry which is preliminary data.</text>
</comment>
<feature type="transmembrane region" description="Helical" evidence="8">
    <location>
        <begin position="278"/>
        <end position="304"/>
    </location>
</feature>
<dbReference type="GO" id="GO:0005886">
    <property type="term" value="C:plasma membrane"/>
    <property type="evidence" value="ECO:0007669"/>
    <property type="project" value="UniProtKB-SubCell"/>
</dbReference>
<feature type="transmembrane region" description="Helical" evidence="8">
    <location>
        <begin position="386"/>
        <end position="406"/>
    </location>
</feature>
<protein>
    <submittedName>
        <fullName evidence="10">Iron ABC transporter permease</fullName>
    </submittedName>
</protein>
<dbReference type="STRING" id="28200.GCA_001572935_00514"/>
<keyword evidence="7 8" id="KW-0472">Membrane</keyword>
<evidence type="ECO:0000313" key="10">
    <source>
        <dbReference type="EMBL" id="PWE22282.1"/>
    </source>
</evidence>
<keyword evidence="4" id="KW-0997">Cell inner membrane</keyword>
<keyword evidence="3" id="KW-1003">Cell membrane</keyword>
<evidence type="ECO:0000256" key="6">
    <source>
        <dbReference type="ARBA" id="ARBA00022989"/>
    </source>
</evidence>
<feature type="transmembrane region" description="Helical" evidence="8">
    <location>
        <begin position="51"/>
        <end position="72"/>
    </location>
</feature>
<evidence type="ECO:0000256" key="4">
    <source>
        <dbReference type="ARBA" id="ARBA00022519"/>
    </source>
</evidence>
<dbReference type="AlphaFoldDB" id="A0A2U2C1T2"/>
<reference evidence="10 11" key="1">
    <citation type="submission" date="2018-05" db="EMBL/GenBank/DDBJ databases">
        <title>Antimicrobial susceptibility testing and genomic analysis of Arcobacter skirrowii strains and one Arcobacter butzleri isolated from German poultry farms.</title>
        <authorList>
            <person name="Haenel I."/>
            <person name="Hotzel H."/>
            <person name="Tomaso H."/>
            <person name="Busch A."/>
        </authorList>
    </citation>
    <scope>NUCLEOTIDE SEQUENCE [LARGE SCALE GENOMIC DNA]</scope>
    <source>
        <strain evidence="11">v</strain>
    </source>
</reference>
<feature type="transmembrane region" description="Helical" evidence="8">
    <location>
        <begin position="441"/>
        <end position="459"/>
    </location>
</feature>
<dbReference type="EMBL" id="QEYI01000002">
    <property type="protein sequence ID" value="PWE22282.1"/>
    <property type="molecule type" value="Genomic_DNA"/>
</dbReference>
<dbReference type="SUPFAM" id="SSF161098">
    <property type="entry name" value="MetI-like"/>
    <property type="match status" value="2"/>
</dbReference>
<dbReference type="GO" id="GO:0055085">
    <property type="term" value="P:transmembrane transport"/>
    <property type="evidence" value="ECO:0007669"/>
    <property type="project" value="InterPro"/>
</dbReference>
<dbReference type="PANTHER" id="PTHR43357:SF3">
    <property type="entry name" value="FE(3+)-TRANSPORT SYSTEM PERMEASE PROTEIN FBPB 2"/>
    <property type="match status" value="1"/>
</dbReference>
<feature type="transmembrane region" description="Helical" evidence="8">
    <location>
        <begin position="127"/>
        <end position="153"/>
    </location>
</feature>
<feature type="transmembrane region" description="Helical" evidence="8">
    <location>
        <begin position="174"/>
        <end position="196"/>
    </location>
</feature>
<feature type="transmembrane region" description="Helical" evidence="8">
    <location>
        <begin position="496"/>
        <end position="515"/>
    </location>
</feature>
<evidence type="ECO:0000256" key="7">
    <source>
        <dbReference type="ARBA" id="ARBA00023136"/>
    </source>
</evidence>